<evidence type="ECO:0000313" key="2">
    <source>
        <dbReference type="EMBL" id="MCH5599756.1"/>
    </source>
</evidence>
<evidence type="ECO:0000256" key="1">
    <source>
        <dbReference type="SAM" id="SignalP"/>
    </source>
</evidence>
<keyword evidence="1" id="KW-0732">Signal</keyword>
<proteinExistence type="predicted"/>
<name>A0ABS9SNA7_9BACT</name>
<keyword evidence="3" id="KW-1185">Reference proteome</keyword>
<accession>A0ABS9SNA7</accession>
<feature type="signal peptide" evidence="1">
    <location>
        <begin position="1"/>
        <end position="21"/>
    </location>
</feature>
<organism evidence="2 3">
    <name type="scientific">Niabella ginsengisoli</name>
    <dbReference type="NCBI Taxonomy" id="522298"/>
    <lineage>
        <taxon>Bacteria</taxon>
        <taxon>Pseudomonadati</taxon>
        <taxon>Bacteroidota</taxon>
        <taxon>Chitinophagia</taxon>
        <taxon>Chitinophagales</taxon>
        <taxon>Chitinophagaceae</taxon>
        <taxon>Niabella</taxon>
    </lineage>
</organism>
<dbReference type="Proteomes" id="UP001202248">
    <property type="component" value="Unassembled WGS sequence"/>
</dbReference>
<reference evidence="2 3" key="1">
    <citation type="submission" date="2022-02" db="EMBL/GenBank/DDBJ databases">
        <authorList>
            <person name="Min J."/>
        </authorList>
    </citation>
    <scope>NUCLEOTIDE SEQUENCE [LARGE SCALE GENOMIC DNA]</scope>
    <source>
        <strain evidence="2 3">GR10-1</strain>
    </source>
</reference>
<evidence type="ECO:0000313" key="3">
    <source>
        <dbReference type="Proteomes" id="UP001202248"/>
    </source>
</evidence>
<protein>
    <submittedName>
        <fullName evidence="2">Carboxypeptidase-like regulatory domain-containing protein</fullName>
    </submittedName>
</protein>
<dbReference type="SUPFAM" id="SSF49464">
    <property type="entry name" value="Carboxypeptidase regulatory domain-like"/>
    <property type="match status" value="1"/>
</dbReference>
<sequence>MKRIVLILFFVAGILLQESHAQITVKGTVFDSSGTYPVQAVSVLASNGSGTLTDARGDYSIRVAETDSIWFSYLNKPTRKFLVSSIKTPYAFNISLQTFVELLPGVKARVRDYKQDSIQNRRDYAKVFNYEKPGLKVSSLNDGTVGFDLTSIIESFQFRKNKRMAAFQNRLITEEQDAFIRHRFNKALIRRITQVDNDSTISQFIILYQPSFLFASTANDYTFHKYVKDSYDRFKSGLMPSPIWLQGATSDDSVIYRRFDQ</sequence>
<dbReference type="InterPro" id="IPR008969">
    <property type="entry name" value="CarboxyPept-like_regulatory"/>
</dbReference>
<dbReference type="EMBL" id="JAKWBL010000004">
    <property type="protein sequence ID" value="MCH5599756.1"/>
    <property type="molecule type" value="Genomic_DNA"/>
</dbReference>
<dbReference type="RefSeq" id="WP_240831788.1">
    <property type="nucleotide sequence ID" value="NZ_JAKWBL010000004.1"/>
</dbReference>
<gene>
    <name evidence="2" type="ORF">MKP09_18475</name>
</gene>
<comment type="caution">
    <text evidence="2">The sequence shown here is derived from an EMBL/GenBank/DDBJ whole genome shotgun (WGS) entry which is preliminary data.</text>
</comment>
<feature type="chain" id="PRO_5047253535" evidence="1">
    <location>
        <begin position="22"/>
        <end position="261"/>
    </location>
</feature>